<dbReference type="GO" id="GO:0005886">
    <property type="term" value="C:plasma membrane"/>
    <property type="evidence" value="ECO:0007669"/>
    <property type="project" value="UniProtKB-SubCell"/>
</dbReference>
<evidence type="ECO:0000313" key="13">
    <source>
        <dbReference type="EMBL" id="RIY38667.1"/>
    </source>
</evidence>
<sequence>MAKKVLIMAGGTGGHIFPALAIAKKLEAQGCEIQWVGTKDRMEAQLVPQYGYKIHFIEIKGLVSKGAKAWLKAPWQIFKATLQARKIIKQYKPDLIIGTGGYVCGPVGVAAQLTRTPLIVCENNGVMGLTNKLLSKFADLVLFAYPLEQAKKAEYVVGQPLRQEFTELNPLQNLANLYTKAANEFKLLQSFAQQENIQVAKELLEATEYNCKDYHALYQSLSAEQQAAFNRLSFSQQPLNILAVGGSLGAQILNTHVAPAIKMLENKGIYTHTFQQVGKDNALKVNELITNLGLNQGKSTYVAQEFITNMVEKYLASDLIICRSGSMTVFEIASCNRPAIFVPLAVQKDQQQLHNAEYLAKEQAAKIILNKDFTAEVLADYICQLNYHELYEMAKRQTRLATPQATDKIIEFVKPYLAS</sequence>
<name>A0A3A1YRN0_9GAMM</name>
<evidence type="ECO:0000313" key="14">
    <source>
        <dbReference type="Proteomes" id="UP000265916"/>
    </source>
</evidence>
<evidence type="ECO:0000256" key="9">
    <source>
        <dbReference type="ARBA" id="ARBA00023316"/>
    </source>
</evidence>
<feature type="binding site" evidence="10">
    <location>
        <begin position="12"/>
        <end position="14"/>
    </location>
    <ligand>
        <name>UDP-N-acetyl-alpha-D-glucosamine</name>
        <dbReference type="ChEBI" id="CHEBI:57705"/>
    </ligand>
</feature>
<evidence type="ECO:0000256" key="7">
    <source>
        <dbReference type="ARBA" id="ARBA00023136"/>
    </source>
</evidence>
<dbReference type="GO" id="GO:0051301">
    <property type="term" value="P:cell division"/>
    <property type="evidence" value="ECO:0007669"/>
    <property type="project" value="UniProtKB-KW"/>
</dbReference>
<evidence type="ECO:0000259" key="11">
    <source>
        <dbReference type="Pfam" id="PF03033"/>
    </source>
</evidence>
<evidence type="ECO:0000256" key="4">
    <source>
        <dbReference type="ARBA" id="ARBA00022679"/>
    </source>
</evidence>
<reference evidence="13 14" key="1">
    <citation type="submission" date="2017-08" db="EMBL/GenBank/DDBJ databases">
        <title>Reclassification of Bisgaard taxon 37 and 44.</title>
        <authorList>
            <person name="Christensen H."/>
        </authorList>
    </citation>
    <scope>NUCLEOTIDE SEQUENCE [LARGE SCALE GENOMIC DNA]</scope>
    <source>
        <strain evidence="13 14">111</strain>
    </source>
</reference>
<comment type="similarity">
    <text evidence="10">Belongs to the glycosyltransferase 28 family. MurG subfamily.</text>
</comment>
<dbReference type="Pfam" id="PF03033">
    <property type="entry name" value="Glyco_transf_28"/>
    <property type="match status" value="1"/>
</dbReference>
<dbReference type="Gene3D" id="3.40.50.2000">
    <property type="entry name" value="Glycogen Phosphorylase B"/>
    <property type="match status" value="2"/>
</dbReference>
<dbReference type="Pfam" id="PF04101">
    <property type="entry name" value="Glyco_tran_28_C"/>
    <property type="match status" value="1"/>
</dbReference>
<accession>A0A3A1YRN0</accession>
<keyword evidence="6 10" id="KW-0573">Peptidoglycan synthesis</keyword>
<dbReference type="HAMAP" id="MF_00033">
    <property type="entry name" value="MurG"/>
    <property type="match status" value="1"/>
</dbReference>
<dbReference type="GO" id="GO:0051991">
    <property type="term" value="F:UDP-N-acetyl-D-glucosamine:N-acetylmuramoyl-L-alanyl-D-glutamyl-meso-2,6-diaminopimelyl-D-alanyl-D-alanine-diphosphoundecaprenol 4-beta-N-acetylglucosaminlytransferase activity"/>
    <property type="evidence" value="ECO:0007669"/>
    <property type="project" value="RHEA"/>
</dbReference>
<feature type="domain" description="Glycosyltransferase family 28 N-terminal" evidence="11">
    <location>
        <begin position="5"/>
        <end position="141"/>
    </location>
</feature>
<proteinExistence type="inferred from homology"/>
<comment type="caution">
    <text evidence="10">Lacks conserved residue(s) required for the propagation of feature annotation.</text>
</comment>
<evidence type="ECO:0000256" key="6">
    <source>
        <dbReference type="ARBA" id="ARBA00022984"/>
    </source>
</evidence>
<feature type="domain" description="Glycosyl transferase family 28 C-terminal" evidence="12">
    <location>
        <begin position="241"/>
        <end position="400"/>
    </location>
</feature>
<dbReference type="OrthoDB" id="9808936at2"/>
<dbReference type="SUPFAM" id="SSF53756">
    <property type="entry name" value="UDP-Glycosyltransferase/glycogen phosphorylase"/>
    <property type="match status" value="2"/>
</dbReference>
<evidence type="ECO:0000256" key="10">
    <source>
        <dbReference type="HAMAP-Rule" id="MF_00033"/>
    </source>
</evidence>
<keyword evidence="3 10" id="KW-0328">Glycosyltransferase</keyword>
<protein>
    <recommendedName>
        <fullName evidence="10">UDP-N-acetylglucosamine--N-acetylmuramyl-(pentapeptide) pyrophosphoryl-undecaprenol N-acetylglucosamine transferase</fullName>
        <ecNumber evidence="10">2.4.1.227</ecNumber>
    </recommendedName>
    <alternativeName>
        <fullName evidence="10">Undecaprenyl-PP-MurNAc-pentapeptide-UDPGlcNAc GlcNAc transferase</fullName>
    </alternativeName>
</protein>
<dbReference type="PANTHER" id="PTHR21015">
    <property type="entry name" value="UDP-N-ACETYLGLUCOSAMINE--N-ACETYLMURAMYL-(PENTAPEPTIDE) PYROPHOSPHORYL-UNDECAPRENOL N-ACETYLGLUCOSAMINE TRANSFERASE 1"/>
    <property type="match status" value="1"/>
</dbReference>
<dbReference type="GO" id="GO:0005975">
    <property type="term" value="P:carbohydrate metabolic process"/>
    <property type="evidence" value="ECO:0007669"/>
    <property type="project" value="InterPro"/>
</dbReference>
<keyword evidence="8 10" id="KW-0131">Cell cycle</keyword>
<dbReference type="InterPro" id="IPR007235">
    <property type="entry name" value="Glyco_trans_28_C"/>
</dbReference>
<feature type="binding site" evidence="10">
    <location>
        <position position="247"/>
    </location>
    <ligand>
        <name>UDP-N-acetyl-alpha-D-glucosamine</name>
        <dbReference type="ChEBI" id="CHEBI:57705"/>
    </ligand>
</feature>
<comment type="function">
    <text evidence="10">Cell wall formation. Catalyzes the transfer of a GlcNAc subunit on undecaprenyl-pyrophosphoryl-MurNAc-pentapeptide (lipid intermediate I) to form undecaprenyl-pyrophosphoryl-MurNAc-(pentapeptide)GlcNAc (lipid intermediate II).</text>
</comment>
<keyword evidence="5 10" id="KW-0133">Cell shape</keyword>
<evidence type="ECO:0000256" key="8">
    <source>
        <dbReference type="ARBA" id="ARBA00023306"/>
    </source>
</evidence>
<keyword evidence="2 10" id="KW-0132">Cell division</keyword>
<dbReference type="InterPro" id="IPR006009">
    <property type="entry name" value="GlcNAc_MurG"/>
</dbReference>
<evidence type="ECO:0000259" key="12">
    <source>
        <dbReference type="Pfam" id="PF04101"/>
    </source>
</evidence>
<dbReference type="AlphaFoldDB" id="A0A3A1YRN0"/>
<dbReference type="NCBIfam" id="TIGR01133">
    <property type="entry name" value="murG"/>
    <property type="match status" value="1"/>
</dbReference>
<dbReference type="EC" id="2.4.1.227" evidence="10"/>
<dbReference type="UniPathway" id="UPA00219"/>
<dbReference type="Proteomes" id="UP000265916">
    <property type="component" value="Unassembled WGS sequence"/>
</dbReference>
<dbReference type="PANTHER" id="PTHR21015:SF22">
    <property type="entry name" value="GLYCOSYLTRANSFERASE"/>
    <property type="match status" value="1"/>
</dbReference>
<comment type="subcellular location">
    <subcellularLocation>
        <location evidence="10">Cell membrane</location>
        <topology evidence="10">Peripheral membrane protein</topology>
        <orientation evidence="10">Cytoplasmic side</orientation>
    </subcellularLocation>
</comment>
<comment type="pathway">
    <text evidence="10">Cell wall biogenesis; peptidoglycan biosynthesis.</text>
</comment>
<keyword evidence="1 10" id="KW-1003">Cell membrane</keyword>
<feature type="binding site" evidence="10">
    <location>
        <position position="162"/>
    </location>
    <ligand>
        <name>UDP-N-acetyl-alpha-D-glucosamine</name>
        <dbReference type="ChEBI" id="CHEBI:57705"/>
    </ligand>
</feature>
<feature type="binding site" evidence="10">
    <location>
        <position position="124"/>
    </location>
    <ligand>
        <name>UDP-N-acetyl-alpha-D-glucosamine</name>
        <dbReference type="ChEBI" id="CHEBI:57705"/>
    </ligand>
</feature>
<organism evidence="13 14">
    <name type="scientific">Psittacicella hinzii</name>
    <dbReference type="NCBI Taxonomy" id="2028575"/>
    <lineage>
        <taxon>Bacteria</taxon>
        <taxon>Pseudomonadati</taxon>
        <taxon>Pseudomonadota</taxon>
        <taxon>Gammaproteobacteria</taxon>
        <taxon>Pasteurellales</taxon>
        <taxon>Psittacicellaceae</taxon>
        <taxon>Psittacicella</taxon>
    </lineage>
</organism>
<feature type="binding site" evidence="10">
    <location>
        <position position="352"/>
    </location>
    <ligand>
        <name>UDP-N-acetyl-alpha-D-glucosamine</name>
        <dbReference type="ChEBI" id="CHEBI:57705"/>
    </ligand>
</feature>
<evidence type="ECO:0000256" key="1">
    <source>
        <dbReference type="ARBA" id="ARBA00022475"/>
    </source>
</evidence>
<comment type="catalytic activity">
    <reaction evidence="10">
        <text>di-trans,octa-cis-undecaprenyl diphospho-N-acetyl-alpha-D-muramoyl-L-alanyl-D-glutamyl-meso-2,6-diaminopimeloyl-D-alanyl-D-alanine + UDP-N-acetyl-alpha-D-glucosamine = di-trans,octa-cis-undecaprenyl diphospho-[N-acetyl-alpha-D-glucosaminyl-(1-&gt;4)]-N-acetyl-alpha-D-muramoyl-L-alanyl-D-glutamyl-meso-2,6-diaminopimeloyl-D-alanyl-D-alanine + UDP + H(+)</text>
        <dbReference type="Rhea" id="RHEA:31227"/>
        <dbReference type="ChEBI" id="CHEBI:15378"/>
        <dbReference type="ChEBI" id="CHEBI:57705"/>
        <dbReference type="ChEBI" id="CHEBI:58223"/>
        <dbReference type="ChEBI" id="CHEBI:61387"/>
        <dbReference type="ChEBI" id="CHEBI:61388"/>
        <dbReference type="EC" id="2.4.1.227"/>
    </reaction>
</comment>
<comment type="caution">
    <text evidence="13">The sequence shown here is derived from an EMBL/GenBank/DDBJ whole genome shotgun (WGS) entry which is preliminary data.</text>
</comment>
<keyword evidence="7 10" id="KW-0472">Membrane</keyword>
<dbReference type="GO" id="GO:0050511">
    <property type="term" value="F:undecaprenyldiphospho-muramoylpentapeptide beta-N-acetylglucosaminyltransferase activity"/>
    <property type="evidence" value="ECO:0007669"/>
    <property type="project" value="UniProtKB-UniRule"/>
</dbReference>
<dbReference type="InterPro" id="IPR004276">
    <property type="entry name" value="GlycoTrans_28_N"/>
</dbReference>
<gene>
    <name evidence="10 13" type="primary">murG</name>
    <name evidence="13" type="ORF">CKF58_03675</name>
</gene>
<dbReference type="GO" id="GO:0008360">
    <property type="term" value="P:regulation of cell shape"/>
    <property type="evidence" value="ECO:0007669"/>
    <property type="project" value="UniProtKB-KW"/>
</dbReference>
<feature type="binding site" evidence="10">
    <location>
        <position position="307"/>
    </location>
    <ligand>
        <name>UDP-N-acetyl-alpha-D-glucosamine</name>
        <dbReference type="ChEBI" id="CHEBI:57705"/>
    </ligand>
</feature>
<dbReference type="GO" id="GO:0071555">
    <property type="term" value="P:cell wall organization"/>
    <property type="evidence" value="ECO:0007669"/>
    <property type="project" value="UniProtKB-KW"/>
</dbReference>
<keyword evidence="4 10" id="KW-0808">Transferase</keyword>
<dbReference type="GO" id="GO:0009252">
    <property type="term" value="P:peptidoglycan biosynthetic process"/>
    <property type="evidence" value="ECO:0007669"/>
    <property type="project" value="UniProtKB-UniRule"/>
</dbReference>
<dbReference type="EMBL" id="NRJG01000058">
    <property type="protein sequence ID" value="RIY38667.1"/>
    <property type="molecule type" value="Genomic_DNA"/>
</dbReference>
<evidence type="ECO:0000256" key="2">
    <source>
        <dbReference type="ARBA" id="ARBA00022618"/>
    </source>
</evidence>
<keyword evidence="14" id="KW-1185">Reference proteome</keyword>
<dbReference type="RefSeq" id="WP_119531088.1">
    <property type="nucleotide sequence ID" value="NZ_JBHSSP010000009.1"/>
</dbReference>
<dbReference type="CDD" id="cd03785">
    <property type="entry name" value="GT28_MurG"/>
    <property type="match status" value="1"/>
</dbReference>
<evidence type="ECO:0000256" key="3">
    <source>
        <dbReference type="ARBA" id="ARBA00022676"/>
    </source>
</evidence>
<evidence type="ECO:0000256" key="5">
    <source>
        <dbReference type="ARBA" id="ARBA00022960"/>
    </source>
</evidence>
<keyword evidence="9 10" id="KW-0961">Cell wall biogenesis/degradation</keyword>